<evidence type="ECO:0000256" key="1">
    <source>
        <dbReference type="SAM" id="MobiDB-lite"/>
    </source>
</evidence>
<dbReference type="EMBL" id="KK583197">
    <property type="protein sequence ID" value="KDO31697.1"/>
    <property type="molecule type" value="Genomic_DNA"/>
</dbReference>
<feature type="compositionally biased region" description="Basic and acidic residues" evidence="1">
    <location>
        <begin position="280"/>
        <end position="293"/>
    </location>
</feature>
<dbReference type="OrthoDB" id="10443028at2759"/>
<feature type="region of interest" description="Disordered" evidence="1">
    <location>
        <begin position="280"/>
        <end position="311"/>
    </location>
</feature>
<name>A0A067CY53_SAPPC</name>
<evidence type="ECO:0000313" key="3">
    <source>
        <dbReference type="Proteomes" id="UP000030745"/>
    </source>
</evidence>
<proteinExistence type="predicted"/>
<sequence length="791" mass="86672">MRGLDAYFTTPNYRDGTLAGRISVAQMDAFQVTADASILEVSPDLRRSERRNAELRRACLRDEYVKESVRRACSALHATEVHAAIQLLLAAVDDAIFNELLHGASGPAAGLFARLEAATEQYAQSLLWRSFAKAHCSADPSFDAAVLDLTKILMLARAWPVDVTSSFEQTKPLSYELLKQQMMAHLEGEYCFYCHSKAHADAVCHRLAQARHRSRVRAGYMLPSDTRYPSLSDGPYLQMSTRRFCTACQSTRHEEGHCPRSDTLLEAAHHGSAMKAEDGGVLHEDNSSEHDVQDNTAAARPPAVHDRTLSSESTWYEEPVLTDMATFPQWKAAFLARADSHFYVEFYTMADAEADHKLVTPAELREMNASALAAEPSLPPRATIADHDMRTRQRLRHVHGLLQAKRAANTSAVSHEAAAYLRSAVDASLHGLFADDASPFDMWQNLVGSYCVSNHGSKTALLEHLAAMTYSPKCNVALFLERLEAAVARYAALALPPASSTRAALYASVVDGLQTSFLVRALQSHLSGDLAAWLVDVPTGNFAYLKCCLLTHATTRDRSLLDTRANDLEEDAILLPPAATALAAAYGSTTQEDALKAKNPHPESGRLVGPAMQLEDADATTSQNPPPAMTPPLRGACASSPFEAHVQAIEIDRDPPITPASTPPTTIHITCTYCRGFYHVDAVCKRLALAVRDKIVRSGYTLPDGVAFPVYTSDSLVEEDRRFCTYCQSTRHFDMKCKERAKDKKTKCLRRGYVAPTKAGPPLAPPAQTTTKTARKRQRAGSGPDDETCNE</sequence>
<dbReference type="AlphaFoldDB" id="A0A067CY53"/>
<feature type="region of interest" description="Disordered" evidence="1">
    <location>
        <begin position="752"/>
        <end position="791"/>
    </location>
</feature>
<dbReference type="GeneID" id="24126107"/>
<reference evidence="2 3" key="1">
    <citation type="journal article" date="2013" name="PLoS Genet.">
        <title>Distinctive expansion of potential virulence genes in the genome of the oomycete fish pathogen Saprolegnia parasitica.</title>
        <authorList>
            <person name="Jiang R.H."/>
            <person name="de Bruijn I."/>
            <person name="Haas B.J."/>
            <person name="Belmonte R."/>
            <person name="Lobach L."/>
            <person name="Christie J."/>
            <person name="van den Ackerveken G."/>
            <person name="Bottin A."/>
            <person name="Bulone V."/>
            <person name="Diaz-Moreno S.M."/>
            <person name="Dumas B."/>
            <person name="Fan L."/>
            <person name="Gaulin E."/>
            <person name="Govers F."/>
            <person name="Grenville-Briggs L.J."/>
            <person name="Horner N.R."/>
            <person name="Levin J.Z."/>
            <person name="Mammella M."/>
            <person name="Meijer H.J."/>
            <person name="Morris P."/>
            <person name="Nusbaum C."/>
            <person name="Oome S."/>
            <person name="Phillips A.J."/>
            <person name="van Rooyen D."/>
            <person name="Rzeszutek E."/>
            <person name="Saraiva M."/>
            <person name="Secombes C.J."/>
            <person name="Seidl M.F."/>
            <person name="Snel B."/>
            <person name="Stassen J.H."/>
            <person name="Sykes S."/>
            <person name="Tripathy S."/>
            <person name="van den Berg H."/>
            <person name="Vega-Arreguin J.C."/>
            <person name="Wawra S."/>
            <person name="Young S.K."/>
            <person name="Zeng Q."/>
            <person name="Dieguez-Uribeondo J."/>
            <person name="Russ C."/>
            <person name="Tyler B.M."/>
            <person name="van West P."/>
        </authorList>
    </citation>
    <scope>NUCLEOTIDE SEQUENCE [LARGE SCALE GENOMIC DNA]</scope>
    <source>
        <strain evidence="2 3">CBS 223.65</strain>
    </source>
</reference>
<keyword evidence="3" id="KW-1185">Reference proteome</keyword>
<dbReference type="OMA" id="LAAMTYS"/>
<gene>
    <name evidence="2" type="ORF">SPRG_03615</name>
</gene>
<protein>
    <submittedName>
        <fullName evidence="2">Uncharacterized protein</fullName>
    </submittedName>
</protein>
<evidence type="ECO:0000313" key="2">
    <source>
        <dbReference type="EMBL" id="KDO31697.1"/>
    </source>
</evidence>
<dbReference type="RefSeq" id="XP_012197583.1">
    <property type="nucleotide sequence ID" value="XM_012342193.1"/>
</dbReference>
<dbReference type="Proteomes" id="UP000030745">
    <property type="component" value="Unassembled WGS sequence"/>
</dbReference>
<organism evidence="2 3">
    <name type="scientific">Saprolegnia parasitica (strain CBS 223.65)</name>
    <dbReference type="NCBI Taxonomy" id="695850"/>
    <lineage>
        <taxon>Eukaryota</taxon>
        <taxon>Sar</taxon>
        <taxon>Stramenopiles</taxon>
        <taxon>Oomycota</taxon>
        <taxon>Saprolegniomycetes</taxon>
        <taxon>Saprolegniales</taxon>
        <taxon>Saprolegniaceae</taxon>
        <taxon>Saprolegnia</taxon>
    </lineage>
</organism>
<accession>A0A067CY53</accession>
<dbReference type="KEGG" id="spar:SPRG_03615"/>
<dbReference type="VEuPathDB" id="FungiDB:SPRG_03615"/>